<dbReference type="SUPFAM" id="SSF47413">
    <property type="entry name" value="lambda repressor-like DNA-binding domains"/>
    <property type="match status" value="1"/>
</dbReference>
<sequence length="176" mass="20340">MGINDFIKIGTKIKEVRKKKGIKQKEMAKKLDIPVSTYANYENNHREPSTEMLDAIADVLGVSVFELIGKGKYFDMKFNPDGKLTKELNEWQCFIKYLEAIGYTVEIQPEVLEWHYEDVIEDGKVIGKTQIADKETYTVTIKSDKIAATYTEAEFKELQNTIKDSVDYQVWLKNNK</sequence>
<dbReference type="Gene3D" id="1.10.260.40">
    <property type="entry name" value="lambda repressor-like DNA-binding domains"/>
    <property type="match status" value="1"/>
</dbReference>
<dbReference type="Pfam" id="PF01381">
    <property type="entry name" value="HTH_3"/>
    <property type="match status" value="1"/>
</dbReference>
<gene>
    <name evidence="3" type="ORF">SAMN02745176_00138</name>
</gene>
<accession>A0A1M6AVN9</accession>
<dbReference type="PANTHER" id="PTHR46558:SF11">
    <property type="entry name" value="HTH-TYPE TRANSCRIPTIONAL REGULATOR XRE"/>
    <property type="match status" value="1"/>
</dbReference>
<dbReference type="Proteomes" id="UP000184442">
    <property type="component" value="Unassembled WGS sequence"/>
</dbReference>
<dbReference type="InterPro" id="IPR001387">
    <property type="entry name" value="Cro/C1-type_HTH"/>
</dbReference>
<keyword evidence="1" id="KW-0238">DNA-binding</keyword>
<dbReference type="AlphaFoldDB" id="A0A1M6AVN9"/>
<dbReference type="OrthoDB" id="2087471at2"/>
<name>A0A1M6AVN9_9FIRM</name>
<proteinExistence type="predicted"/>
<evidence type="ECO:0000313" key="3">
    <source>
        <dbReference type="EMBL" id="SHI40510.1"/>
    </source>
</evidence>
<dbReference type="RefSeq" id="WP_073023463.1">
    <property type="nucleotide sequence ID" value="NZ_FQZS01000003.1"/>
</dbReference>
<evidence type="ECO:0000313" key="4">
    <source>
        <dbReference type="Proteomes" id="UP000184442"/>
    </source>
</evidence>
<dbReference type="STRING" id="1122184.SAMN02745176_00138"/>
<dbReference type="GO" id="GO:0003677">
    <property type="term" value="F:DNA binding"/>
    <property type="evidence" value="ECO:0007669"/>
    <property type="project" value="UniProtKB-KW"/>
</dbReference>
<organism evidence="3 4">
    <name type="scientific">Lutispora thermophila DSM 19022</name>
    <dbReference type="NCBI Taxonomy" id="1122184"/>
    <lineage>
        <taxon>Bacteria</taxon>
        <taxon>Bacillati</taxon>
        <taxon>Bacillota</taxon>
        <taxon>Clostridia</taxon>
        <taxon>Lutisporales</taxon>
        <taxon>Lutisporaceae</taxon>
        <taxon>Lutispora</taxon>
    </lineage>
</organism>
<dbReference type="InterPro" id="IPR010982">
    <property type="entry name" value="Lambda_DNA-bd_dom_sf"/>
</dbReference>
<dbReference type="PROSITE" id="PS50943">
    <property type="entry name" value="HTH_CROC1"/>
    <property type="match status" value="1"/>
</dbReference>
<feature type="domain" description="HTH cro/C1-type" evidence="2">
    <location>
        <begin position="13"/>
        <end position="67"/>
    </location>
</feature>
<reference evidence="3 4" key="1">
    <citation type="submission" date="2016-11" db="EMBL/GenBank/DDBJ databases">
        <authorList>
            <person name="Jaros S."/>
            <person name="Januszkiewicz K."/>
            <person name="Wedrychowicz H."/>
        </authorList>
    </citation>
    <scope>NUCLEOTIDE SEQUENCE [LARGE SCALE GENOMIC DNA]</scope>
    <source>
        <strain evidence="3 4">DSM 19022</strain>
    </source>
</reference>
<dbReference type="PANTHER" id="PTHR46558">
    <property type="entry name" value="TRACRIPTIONAL REGULATORY PROTEIN-RELATED-RELATED"/>
    <property type="match status" value="1"/>
</dbReference>
<evidence type="ECO:0000259" key="2">
    <source>
        <dbReference type="PROSITE" id="PS50943"/>
    </source>
</evidence>
<dbReference type="EMBL" id="FQZS01000003">
    <property type="protein sequence ID" value="SHI40510.1"/>
    <property type="molecule type" value="Genomic_DNA"/>
</dbReference>
<dbReference type="SMART" id="SM00530">
    <property type="entry name" value="HTH_XRE"/>
    <property type="match status" value="1"/>
</dbReference>
<protein>
    <submittedName>
        <fullName evidence="3">Transcriptional regulator, contains XRE-family HTH domain</fullName>
    </submittedName>
</protein>
<keyword evidence="4" id="KW-1185">Reference proteome</keyword>
<evidence type="ECO:0000256" key="1">
    <source>
        <dbReference type="ARBA" id="ARBA00023125"/>
    </source>
</evidence>
<dbReference type="CDD" id="cd00093">
    <property type="entry name" value="HTH_XRE"/>
    <property type="match status" value="1"/>
</dbReference>